<feature type="transmembrane region" description="Helical" evidence="6">
    <location>
        <begin position="118"/>
        <end position="139"/>
    </location>
</feature>
<evidence type="ECO:0000313" key="9">
    <source>
        <dbReference type="Proteomes" id="UP000789803"/>
    </source>
</evidence>
<evidence type="ECO:0000256" key="4">
    <source>
        <dbReference type="ARBA" id="ARBA00022989"/>
    </source>
</evidence>
<feature type="transmembrane region" description="Helical" evidence="6">
    <location>
        <begin position="12"/>
        <end position="34"/>
    </location>
</feature>
<keyword evidence="2" id="KW-0813">Transport</keyword>
<name>A0ABN7K439_9BACT</name>
<evidence type="ECO:0000256" key="5">
    <source>
        <dbReference type="ARBA" id="ARBA00023136"/>
    </source>
</evidence>
<dbReference type="SUPFAM" id="SSF161111">
    <property type="entry name" value="Cation efflux protein transmembrane domain-like"/>
    <property type="match status" value="1"/>
</dbReference>
<keyword evidence="9" id="KW-1185">Reference proteome</keyword>
<dbReference type="EMBL" id="CAJHOF010000001">
    <property type="protein sequence ID" value="CAD7286860.1"/>
    <property type="molecule type" value="Genomic_DNA"/>
</dbReference>
<dbReference type="SUPFAM" id="SSF160240">
    <property type="entry name" value="Cation efflux protein cytoplasmic domain-like"/>
    <property type="match status" value="1"/>
</dbReference>
<evidence type="ECO:0000256" key="3">
    <source>
        <dbReference type="ARBA" id="ARBA00022692"/>
    </source>
</evidence>
<feature type="transmembrane region" description="Helical" evidence="6">
    <location>
        <begin position="84"/>
        <end position="106"/>
    </location>
</feature>
<proteinExistence type="predicted"/>
<keyword evidence="5 6" id="KW-0472">Membrane</keyword>
<keyword evidence="4 6" id="KW-1133">Transmembrane helix</keyword>
<evidence type="ECO:0000256" key="1">
    <source>
        <dbReference type="ARBA" id="ARBA00004141"/>
    </source>
</evidence>
<feature type="domain" description="Cation efflux protein transmembrane" evidence="7">
    <location>
        <begin position="18"/>
        <end position="209"/>
    </location>
</feature>
<dbReference type="InterPro" id="IPR036837">
    <property type="entry name" value="Cation_efflux_CTD_sf"/>
</dbReference>
<organism evidence="8 9">
    <name type="scientific">Campylobacter majalis</name>
    <dbReference type="NCBI Taxonomy" id="2790656"/>
    <lineage>
        <taxon>Bacteria</taxon>
        <taxon>Pseudomonadati</taxon>
        <taxon>Campylobacterota</taxon>
        <taxon>Epsilonproteobacteria</taxon>
        <taxon>Campylobacterales</taxon>
        <taxon>Campylobacteraceae</taxon>
        <taxon>Campylobacter</taxon>
    </lineage>
</organism>
<dbReference type="PANTHER" id="PTHR43840:SF50">
    <property type="entry name" value="MANGANESE EFFLUX SYSTEM PROTEIN MNES"/>
    <property type="match status" value="1"/>
</dbReference>
<dbReference type="RefSeq" id="WP_229931945.1">
    <property type="nucleotide sequence ID" value="NZ_CAJHOF010000001.1"/>
</dbReference>
<feature type="transmembrane region" description="Helical" evidence="6">
    <location>
        <begin position="159"/>
        <end position="178"/>
    </location>
</feature>
<dbReference type="InterPro" id="IPR002524">
    <property type="entry name" value="Cation_efflux"/>
</dbReference>
<comment type="caution">
    <text evidence="8">The sequence shown here is derived from an EMBL/GenBank/DDBJ whole genome shotgun (WGS) entry which is preliminary data.</text>
</comment>
<feature type="transmembrane region" description="Helical" evidence="6">
    <location>
        <begin position="184"/>
        <end position="202"/>
    </location>
</feature>
<keyword evidence="3 6" id="KW-0812">Transmembrane</keyword>
<dbReference type="InterPro" id="IPR050291">
    <property type="entry name" value="CDF_Transporter"/>
</dbReference>
<dbReference type="Proteomes" id="UP000789803">
    <property type="component" value="Unassembled WGS sequence"/>
</dbReference>
<evidence type="ECO:0000313" key="8">
    <source>
        <dbReference type="EMBL" id="CAD7286860.1"/>
    </source>
</evidence>
<reference evidence="8 9" key="1">
    <citation type="submission" date="2020-11" db="EMBL/GenBank/DDBJ databases">
        <authorList>
            <person name="Peeters C."/>
        </authorList>
    </citation>
    <scope>NUCLEOTIDE SEQUENCE [LARGE SCALE GENOMIC DNA]</scope>
    <source>
        <strain evidence="8 9">LMG 7974</strain>
    </source>
</reference>
<dbReference type="NCBIfam" id="TIGR01297">
    <property type="entry name" value="CDF"/>
    <property type="match status" value="1"/>
</dbReference>
<dbReference type="PANTHER" id="PTHR43840">
    <property type="entry name" value="MITOCHONDRIAL METAL TRANSPORTER 1-RELATED"/>
    <property type="match status" value="1"/>
</dbReference>
<sequence length="369" mass="41240">MMYFKDTKREKIIIKTAIIGIIVNVILASIKILIAFFSGSIAIVVDAINNLSDAFSSVITIFGSKLSSKMPDENHPYGYGRAEYIGGLVVSVIVLILGINFLSTSIENIATPAQTTFSLSMLVVLFIAIFVKFFIGFYYKKIGKQTNSISLKAVGAEAIGDAIISCVILLCAALSYFYEIYADAYAGIIASLFIIINGILLIKETFDEIVGRRVDKSVSDELYKAINECEIVLGSYDLTLHSYGMMRYSGSVNVEIDENLGLSYVSSRLNRLQIEIFEKYGIYLVFGIYSINLGQNPIRDYVQNALCNIQNIKSTHAFFMDVSNKSIRVDIVIDYAQKDIASLRNEAQNLLKSMYPEYKIFIVVDRKFY</sequence>
<gene>
    <name evidence="8" type="primary">fieF</name>
    <name evidence="8" type="ORF">LMG7974_00120</name>
</gene>
<dbReference type="Gene3D" id="1.20.1510.10">
    <property type="entry name" value="Cation efflux protein transmembrane domain"/>
    <property type="match status" value="1"/>
</dbReference>
<accession>A0ABN7K439</accession>
<evidence type="ECO:0000256" key="6">
    <source>
        <dbReference type="SAM" id="Phobius"/>
    </source>
</evidence>
<dbReference type="InterPro" id="IPR027469">
    <property type="entry name" value="Cation_efflux_TMD_sf"/>
</dbReference>
<dbReference type="Pfam" id="PF01545">
    <property type="entry name" value="Cation_efflux"/>
    <property type="match status" value="1"/>
</dbReference>
<comment type="subcellular location">
    <subcellularLocation>
        <location evidence="1">Membrane</location>
        <topology evidence="1">Multi-pass membrane protein</topology>
    </subcellularLocation>
</comment>
<evidence type="ECO:0000256" key="2">
    <source>
        <dbReference type="ARBA" id="ARBA00022448"/>
    </source>
</evidence>
<protein>
    <submittedName>
        <fullName evidence="8">Ferrous-iron efflux pump FieF</fullName>
    </submittedName>
</protein>
<evidence type="ECO:0000259" key="7">
    <source>
        <dbReference type="Pfam" id="PF01545"/>
    </source>
</evidence>
<dbReference type="InterPro" id="IPR058533">
    <property type="entry name" value="Cation_efflux_TM"/>
</dbReference>